<accession>A0A1M6EQ79</accession>
<feature type="chain" id="PRO_5012838901" evidence="2">
    <location>
        <begin position="31"/>
        <end position="134"/>
    </location>
</feature>
<feature type="signal peptide" evidence="2">
    <location>
        <begin position="1"/>
        <end position="30"/>
    </location>
</feature>
<dbReference type="RefSeq" id="WP_073127887.1">
    <property type="nucleotide sequence ID" value="NZ_FQZA01000003.1"/>
</dbReference>
<feature type="region of interest" description="Disordered" evidence="1">
    <location>
        <begin position="99"/>
        <end position="134"/>
    </location>
</feature>
<protein>
    <submittedName>
        <fullName evidence="3">Uncharacterized protein</fullName>
    </submittedName>
</protein>
<dbReference type="STRING" id="313368.SAMN04488012_103182"/>
<keyword evidence="4" id="KW-1185">Reference proteome</keyword>
<evidence type="ECO:0000313" key="3">
    <source>
        <dbReference type="EMBL" id="SHI87632.1"/>
    </source>
</evidence>
<sequence>MRLILKTLWALARIAAITASLTVSGWAALAPPEPWEQRALDLPPRSLTWSERQPLREMRLMRVVLHVAPGLATDLLSRAAPSLTRTEVSRVLDRAAQGVSPEDLAKEITPAPEVRPNTVQQRRGPGGAKFLKVE</sequence>
<reference evidence="3 4" key="1">
    <citation type="submission" date="2016-11" db="EMBL/GenBank/DDBJ databases">
        <authorList>
            <person name="Jaros S."/>
            <person name="Januszkiewicz K."/>
            <person name="Wedrychowicz H."/>
        </authorList>
    </citation>
    <scope>NUCLEOTIDE SEQUENCE [LARGE SCALE GENOMIC DNA]</scope>
    <source>
        <strain evidence="3 4">DSM 26892</strain>
    </source>
</reference>
<dbReference type="EMBL" id="FQZA01000003">
    <property type="protein sequence ID" value="SHI87632.1"/>
    <property type="molecule type" value="Genomic_DNA"/>
</dbReference>
<gene>
    <name evidence="3" type="ORF">SAMN04488012_103182</name>
</gene>
<name>A0A1M6EQ79_9RHOB</name>
<evidence type="ECO:0000256" key="2">
    <source>
        <dbReference type="SAM" id="SignalP"/>
    </source>
</evidence>
<dbReference type="AlphaFoldDB" id="A0A1M6EQ79"/>
<organism evidence="3 4">
    <name type="scientific">Palleronia salina</name>
    <dbReference type="NCBI Taxonomy" id="313368"/>
    <lineage>
        <taxon>Bacteria</taxon>
        <taxon>Pseudomonadati</taxon>
        <taxon>Pseudomonadota</taxon>
        <taxon>Alphaproteobacteria</taxon>
        <taxon>Rhodobacterales</taxon>
        <taxon>Roseobacteraceae</taxon>
        <taxon>Palleronia</taxon>
    </lineage>
</organism>
<proteinExistence type="predicted"/>
<evidence type="ECO:0000313" key="4">
    <source>
        <dbReference type="Proteomes" id="UP000184040"/>
    </source>
</evidence>
<evidence type="ECO:0000256" key="1">
    <source>
        <dbReference type="SAM" id="MobiDB-lite"/>
    </source>
</evidence>
<keyword evidence="2" id="KW-0732">Signal</keyword>
<dbReference type="Proteomes" id="UP000184040">
    <property type="component" value="Unassembled WGS sequence"/>
</dbReference>